<dbReference type="Pfam" id="PF06602">
    <property type="entry name" value="Myotub-related"/>
    <property type="match status" value="1"/>
</dbReference>
<dbReference type="SMART" id="SM00233">
    <property type="entry name" value="PH"/>
    <property type="match status" value="1"/>
</dbReference>
<feature type="compositionally biased region" description="Basic and acidic residues" evidence="2">
    <location>
        <begin position="526"/>
        <end position="540"/>
    </location>
</feature>
<feature type="region of interest" description="Disordered" evidence="2">
    <location>
        <begin position="159"/>
        <end position="201"/>
    </location>
</feature>
<feature type="compositionally biased region" description="Basic and acidic residues" evidence="2">
    <location>
        <begin position="573"/>
        <end position="601"/>
    </location>
</feature>
<evidence type="ECO:0000313" key="5">
    <source>
        <dbReference type="EnsemblMetazoa" id="Aqu2.1.32517_001"/>
    </source>
</evidence>
<dbReference type="OrthoDB" id="5968702at2759"/>
<evidence type="ECO:0000259" key="3">
    <source>
        <dbReference type="PROSITE" id="PS50003"/>
    </source>
</evidence>
<feature type="domain" description="Myotubularin phosphatase" evidence="4">
    <location>
        <begin position="878"/>
        <end position="1281"/>
    </location>
</feature>
<dbReference type="STRING" id="400682.A0A1X7UYT2"/>
<feature type="region of interest" description="Disordered" evidence="2">
    <location>
        <begin position="237"/>
        <end position="257"/>
    </location>
</feature>
<dbReference type="InterPro" id="IPR010569">
    <property type="entry name" value="Myotubularin-like_Pase_dom"/>
</dbReference>
<dbReference type="SUPFAM" id="SSF50729">
    <property type="entry name" value="PH domain-like"/>
    <property type="match status" value="1"/>
</dbReference>
<feature type="compositionally biased region" description="Polar residues" evidence="2">
    <location>
        <begin position="12"/>
        <end position="24"/>
    </location>
</feature>
<feature type="compositionally biased region" description="Basic and acidic residues" evidence="2">
    <location>
        <begin position="369"/>
        <end position="383"/>
    </location>
</feature>
<dbReference type="GO" id="GO:0016020">
    <property type="term" value="C:membrane"/>
    <property type="evidence" value="ECO:0007669"/>
    <property type="project" value="TreeGrafter"/>
</dbReference>
<reference evidence="5" key="2">
    <citation type="submission" date="2017-05" db="UniProtKB">
        <authorList>
            <consortium name="EnsemblMetazoa"/>
        </authorList>
    </citation>
    <scope>IDENTIFICATION</scope>
</reference>
<dbReference type="InterPro" id="IPR001849">
    <property type="entry name" value="PH_domain"/>
</dbReference>
<dbReference type="Gene3D" id="2.30.29.30">
    <property type="entry name" value="Pleckstrin-homology domain (PH domain)/Phosphotyrosine-binding domain (PTB)"/>
    <property type="match status" value="1"/>
</dbReference>
<feature type="region of interest" description="Disordered" evidence="2">
    <location>
        <begin position="1"/>
        <end position="32"/>
    </location>
</feature>
<evidence type="ECO:0000313" key="6">
    <source>
        <dbReference type="Proteomes" id="UP000007879"/>
    </source>
</evidence>
<evidence type="ECO:0008006" key="7">
    <source>
        <dbReference type="Google" id="ProtNLM"/>
    </source>
</evidence>
<dbReference type="eggNOG" id="KOG4471">
    <property type="taxonomic scope" value="Eukaryota"/>
</dbReference>
<comment type="similarity">
    <text evidence="1">Belongs to the protein-tyrosine phosphatase family. Non-receptor class myotubularin subfamily.</text>
</comment>
<feature type="compositionally biased region" description="Acidic residues" evidence="2">
    <location>
        <begin position="190"/>
        <end position="200"/>
    </location>
</feature>
<dbReference type="EnsemblMetazoa" id="XM_003386426.3">
    <property type="protein sequence ID" value="XP_003386474.2"/>
    <property type="gene ID" value="LOC100632035"/>
</dbReference>
<name>A0A1X7UYT2_AMPQE</name>
<proteinExistence type="inferred from homology"/>
<evidence type="ECO:0000256" key="2">
    <source>
        <dbReference type="SAM" id="MobiDB-lite"/>
    </source>
</evidence>
<feature type="compositionally biased region" description="Basic and acidic residues" evidence="2">
    <location>
        <begin position="474"/>
        <end position="486"/>
    </location>
</feature>
<feature type="compositionally biased region" description="Basic and acidic residues" evidence="2">
    <location>
        <begin position="550"/>
        <end position="561"/>
    </location>
</feature>
<dbReference type="KEGG" id="aqu:100632035"/>
<evidence type="ECO:0000259" key="4">
    <source>
        <dbReference type="PROSITE" id="PS51339"/>
    </source>
</evidence>
<reference evidence="6" key="1">
    <citation type="journal article" date="2010" name="Nature">
        <title>The Amphimedon queenslandica genome and the evolution of animal complexity.</title>
        <authorList>
            <person name="Srivastava M."/>
            <person name="Simakov O."/>
            <person name="Chapman J."/>
            <person name="Fahey B."/>
            <person name="Gauthier M.E."/>
            <person name="Mitros T."/>
            <person name="Richards G.S."/>
            <person name="Conaco C."/>
            <person name="Dacre M."/>
            <person name="Hellsten U."/>
            <person name="Larroux C."/>
            <person name="Putnam N.H."/>
            <person name="Stanke M."/>
            <person name="Adamska M."/>
            <person name="Darling A."/>
            <person name="Degnan S.M."/>
            <person name="Oakley T.H."/>
            <person name="Plachetzki D.C."/>
            <person name="Zhai Y."/>
            <person name="Adamski M."/>
            <person name="Calcino A."/>
            <person name="Cummins S.F."/>
            <person name="Goodstein D.M."/>
            <person name="Harris C."/>
            <person name="Jackson D.J."/>
            <person name="Leys S.P."/>
            <person name="Shu S."/>
            <person name="Woodcroft B.J."/>
            <person name="Vervoort M."/>
            <person name="Kosik K.S."/>
            <person name="Manning G."/>
            <person name="Degnan B.M."/>
            <person name="Rokhsar D.S."/>
        </authorList>
    </citation>
    <scope>NUCLEOTIDE SEQUENCE [LARGE SCALE GENOMIC DNA]</scope>
</reference>
<dbReference type="PROSITE" id="PS50003">
    <property type="entry name" value="PH_DOMAIN"/>
    <property type="match status" value="1"/>
</dbReference>
<feature type="compositionally biased region" description="Acidic residues" evidence="2">
    <location>
        <begin position="421"/>
        <end position="430"/>
    </location>
</feature>
<feature type="domain" description="PH" evidence="3">
    <location>
        <begin position="1394"/>
        <end position="1497"/>
    </location>
</feature>
<accession>A0A1X7UYT2</accession>
<feature type="compositionally biased region" description="Polar residues" evidence="2">
    <location>
        <begin position="248"/>
        <end position="257"/>
    </location>
</feature>
<keyword evidence="6" id="KW-1185">Reference proteome</keyword>
<protein>
    <recommendedName>
        <fullName evidence="7">Phosphatidylinositol-3-phosphatase</fullName>
    </recommendedName>
</protein>
<feature type="compositionally biased region" description="Polar residues" evidence="2">
    <location>
        <begin position="298"/>
        <end position="307"/>
    </location>
</feature>
<dbReference type="FunFam" id="2.30.29.30:FF:000286">
    <property type="entry name" value="PH-protein kinase domain containing protein"/>
    <property type="match status" value="1"/>
</dbReference>
<feature type="region of interest" description="Disordered" evidence="2">
    <location>
        <begin position="274"/>
        <end position="717"/>
    </location>
</feature>
<gene>
    <name evidence="5" type="primary">100632035</name>
</gene>
<sequence>MAAPGTPMEGSNGPTGENIASTRQAPPPPPYRILSKEYMAQQLPHLQEKAPQQPKEPLEFKTNAPASLPLPSLFPGEVVRMQQHRVVCTDSFEEPAVGVVYVTNFRIIFNGSPVSDPDVYEILYDLQNSTASSKRGTVDPSTLNSHLSGGNIKTLVWKKKQPQPSSPVAPPRQSKFYVGKTEPEDYAGDREDEDGGEDEEKQIAFPTKWFQRLNTIRKSTGAGIKNAIGDISADIAKRKQRGGQQQQNPARITQSVPISSLAVSGDDSVLYSSVPNKPAPPQFLNLEDKPVTLPRNMPSHNTQVTTPPDNPLHMADSGIVDASVETASPSLTSPPLPTASPPNSTSPLSQFSSSGDVFLDASNTDEIDFERSPIDFPLSDDRRRKTGGGRGGRQPRPSSFLGIESDSDSDAITDKYFGSITEEDDNDDITSPESVSSPSRTNQGNYENVVLKVPSPVHSSPGRGGRGTNYENVSLKKPEIHVRVEGEETGGDYENVSLKKPTEEKEDNERREEERGGGGGGETGDDLGHELEATLRVEAEGKDDEGETQELEKTIKEERPTGGDIPSLPPTTDSDKTNKEIESTPELRDTSKDKKNQDTISEKGPPTETGAKVPAKPPRKKKRSKTAADAIDESTEAKRPSLIVEGSEGWQRSHSDGPTRTSTRRRPPPPPKPKTTPAASETLPNSHSALEVKSSSETDLSSPSSPPHVPLHPPLDRNSSLVAVRGSEYVRPLTAYSPVMDSSFEYTDWSGRSKSSSHKLHDSNSLPLNFSTSTSMPYYQYTHTVSLPLSTISSVKHLPPVVLDESSIRIPDGTLVLGKNFSSLKLHFHSSNTFDALKFKEFLENIISEPKQFYDYFAFKYRLAIKLPNAHIFDSRKLPNFFHFNAEMERTGILNAKIGNTSLWRITTITKTNPDLCPSYPEKLVVLLCIPDVDLLRGGRIYEEGRFPTATWMNKSNGSVLLRAAATTSERGLQSSKLPVDEAILQAIRGCNANSRLFVFTEKSDTSGFQDPNKLTKEAARSYYYHNCHFIYSVNPPTYKSVRHSFNKLQAMLQSNISDDEYMVTLDGTKWLSRVGDLLDTAHKVVEALTVESAHVLVCYEKGWDRTTQIVSLAQLLCDPYYRTMDGFQVLIQKEWLWFGHPFQSRHSRSRAAVGGASSKIKEDGPVFLQWIDCVWQITRQCPFAFEFNENLLIALVEHAYSNQFGTFMGNSEKERTQCFMIPDHYHQSIYTNTISFWTWVSMVNSSNNIFFNNYYDPDFHKGAIYPKFYQTCLEIWRTHYDRHKLRQEVSEGQCGTTRLERELHQVTKLLLERQPLSSLSLNVGLTLDSIQSLQTTSSGDTDAPQLGPNPLPPSTQAVLVRAPVGRRNYSSVSSFLVAEGYDPSVCHHVVLSPAKCQGYLTKEGGFMKNWKRRWFVLDYVNNYVAYFESQEHYSQRESPKGVIMLDDIKRVSLSTRRIHLMSNLFQVKTPSRTYNIKAPSIITMEIWMACLRLPSSSLQKTKE</sequence>
<feature type="region of interest" description="Disordered" evidence="2">
    <location>
        <begin position="1335"/>
        <end position="1355"/>
    </location>
</feature>
<dbReference type="GO" id="GO:0005085">
    <property type="term" value="F:guanyl-nucleotide exchange factor activity"/>
    <property type="evidence" value="ECO:0007669"/>
    <property type="project" value="TreeGrafter"/>
</dbReference>
<feature type="compositionally biased region" description="Basic and acidic residues" evidence="2">
    <location>
        <begin position="500"/>
        <end position="516"/>
    </location>
</feature>
<dbReference type="Proteomes" id="UP000007879">
    <property type="component" value="Unassembled WGS sequence"/>
</dbReference>
<dbReference type="InParanoid" id="A0A1X7UYT2"/>
<dbReference type="GO" id="GO:0005737">
    <property type="term" value="C:cytoplasm"/>
    <property type="evidence" value="ECO:0007669"/>
    <property type="project" value="TreeGrafter"/>
</dbReference>
<organism evidence="5">
    <name type="scientific">Amphimedon queenslandica</name>
    <name type="common">Sponge</name>
    <dbReference type="NCBI Taxonomy" id="400682"/>
    <lineage>
        <taxon>Eukaryota</taxon>
        <taxon>Metazoa</taxon>
        <taxon>Porifera</taxon>
        <taxon>Demospongiae</taxon>
        <taxon>Heteroscleromorpha</taxon>
        <taxon>Haplosclerida</taxon>
        <taxon>Niphatidae</taxon>
        <taxon>Amphimedon</taxon>
    </lineage>
</organism>
<feature type="compositionally biased region" description="Polar residues" evidence="2">
    <location>
        <begin position="431"/>
        <end position="446"/>
    </location>
</feature>
<dbReference type="PANTHER" id="PTHR10807">
    <property type="entry name" value="MYOTUBULARIN-RELATED"/>
    <property type="match status" value="1"/>
</dbReference>
<dbReference type="Pfam" id="PF00169">
    <property type="entry name" value="PH"/>
    <property type="match status" value="1"/>
</dbReference>
<dbReference type="InterPro" id="IPR029021">
    <property type="entry name" value="Prot-tyrosine_phosphatase-like"/>
</dbReference>
<dbReference type="SUPFAM" id="SSF52799">
    <property type="entry name" value="(Phosphotyrosine protein) phosphatases II"/>
    <property type="match status" value="1"/>
</dbReference>
<feature type="compositionally biased region" description="Pro residues" evidence="2">
    <location>
        <begin position="704"/>
        <end position="713"/>
    </location>
</feature>
<dbReference type="PANTHER" id="PTHR10807:SF109">
    <property type="entry name" value="SET DOMAIN BINDING FACTOR, ISOFORM A"/>
    <property type="match status" value="1"/>
</dbReference>
<dbReference type="PROSITE" id="PS51339">
    <property type="entry name" value="PPASE_MYOTUBULARIN"/>
    <property type="match status" value="1"/>
</dbReference>
<dbReference type="InterPro" id="IPR011993">
    <property type="entry name" value="PH-like_dom_sf"/>
</dbReference>
<dbReference type="EnsemblMetazoa" id="Aqu2.1.32517_001">
    <property type="protein sequence ID" value="Aqu2.1.32517_001"/>
    <property type="gene ID" value="Aqu2.1.32517"/>
</dbReference>
<dbReference type="InterPro" id="IPR030564">
    <property type="entry name" value="Myotubularin"/>
</dbReference>
<evidence type="ECO:0000256" key="1">
    <source>
        <dbReference type="ARBA" id="ARBA00007471"/>
    </source>
</evidence>